<sequence>MIFSKGLEIFPASIIEKNDDKVGIVFIFLSSHKAGG</sequence>
<evidence type="ECO:0000313" key="1">
    <source>
        <dbReference type="EMBL" id="EDM25377.1"/>
    </source>
</evidence>
<name>A6DSM4_9BACT</name>
<protein>
    <submittedName>
        <fullName evidence="1">Uncharacterized protein</fullName>
    </submittedName>
</protein>
<proteinExistence type="predicted"/>
<dbReference type="EMBL" id="ABCK01000031">
    <property type="protein sequence ID" value="EDM25377.1"/>
    <property type="molecule type" value="Genomic_DNA"/>
</dbReference>
<organism evidence="1 2">
    <name type="scientific">Lentisphaera araneosa HTCC2155</name>
    <dbReference type="NCBI Taxonomy" id="313628"/>
    <lineage>
        <taxon>Bacteria</taxon>
        <taxon>Pseudomonadati</taxon>
        <taxon>Lentisphaerota</taxon>
        <taxon>Lentisphaeria</taxon>
        <taxon>Lentisphaerales</taxon>
        <taxon>Lentisphaeraceae</taxon>
        <taxon>Lentisphaera</taxon>
    </lineage>
</organism>
<dbReference type="Proteomes" id="UP000004947">
    <property type="component" value="Unassembled WGS sequence"/>
</dbReference>
<gene>
    <name evidence="1" type="ORF">LNTAR_22065</name>
</gene>
<accession>A6DSM4</accession>
<evidence type="ECO:0000313" key="2">
    <source>
        <dbReference type="Proteomes" id="UP000004947"/>
    </source>
</evidence>
<comment type="caution">
    <text evidence="1">The sequence shown here is derived from an EMBL/GenBank/DDBJ whole genome shotgun (WGS) entry which is preliminary data.</text>
</comment>
<dbReference type="AlphaFoldDB" id="A6DSM4"/>
<reference evidence="1 2" key="1">
    <citation type="journal article" date="2010" name="J. Bacteriol.">
        <title>Genome sequence of Lentisphaera araneosa HTCC2155T, the type species of the order Lentisphaerales in the phylum Lentisphaerae.</title>
        <authorList>
            <person name="Thrash J.C."/>
            <person name="Cho J.C."/>
            <person name="Vergin K.L."/>
            <person name="Morris R.M."/>
            <person name="Giovannoni S.J."/>
        </authorList>
    </citation>
    <scope>NUCLEOTIDE SEQUENCE [LARGE SCALE GENOMIC DNA]</scope>
    <source>
        <strain evidence="1 2">HTCC2155</strain>
    </source>
</reference>
<keyword evidence="2" id="KW-1185">Reference proteome</keyword>